<dbReference type="Gene3D" id="3.30.565.10">
    <property type="entry name" value="Histidine kinase-like ATPase, C-terminal domain"/>
    <property type="match status" value="1"/>
</dbReference>
<evidence type="ECO:0000256" key="6">
    <source>
        <dbReference type="ARBA" id="ARBA00022679"/>
    </source>
</evidence>
<dbReference type="InterPro" id="IPR003661">
    <property type="entry name" value="HisK_dim/P_dom"/>
</dbReference>
<dbReference type="SMART" id="SM00388">
    <property type="entry name" value="HisKA"/>
    <property type="match status" value="1"/>
</dbReference>
<dbReference type="RefSeq" id="WP_068140201.1">
    <property type="nucleotide sequence ID" value="NZ_AP014924.1"/>
</dbReference>
<dbReference type="FunFam" id="1.10.287.130:FF:000008">
    <property type="entry name" value="Two-component sensor histidine kinase"/>
    <property type="match status" value="1"/>
</dbReference>
<dbReference type="SMART" id="SM00091">
    <property type="entry name" value="PAS"/>
    <property type="match status" value="1"/>
</dbReference>
<evidence type="ECO:0000313" key="17">
    <source>
        <dbReference type="Proteomes" id="UP000065807"/>
    </source>
</evidence>
<keyword evidence="17" id="KW-1185">Reference proteome</keyword>
<feature type="domain" description="Histidine kinase" evidence="13">
    <location>
        <begin position="258"/>
        <end position="475"/>
    </location>
</feature>
<evidence type="ECO:0000313" key="16">
    <source>
        <dbReference type="EMBL" id="BAS29011.1"/>
    </source>
</evidence>
<dbReference type="GO" id="GO:0004721">
    <property type="term" value="F:phosphoprotein phosphatase activity"/>
    <property type="evidence" value="ECO:0007669"/>
    <property type="project" value="TreeGrafter"/>
</dbReference>
<dbReference type="EC" id="2.7.13.3" evidence="3"/>
<feature type="domain" description="PAS" evidence="14">
    <location>
        <begin position="134"/>
        <end position="182"/>
    </location>
</feature>
<evidence type="ECO:0000256" key="10">
    <source>
        <dbReference type="ARBA" id="ARBA00023012"/>
    </source>
</evidence>
<dbReference type="Pfam" id="PF00512">
    <property type="entry name" value="HisKA"/>
    <property type="match status" value="1"/>
</dbReference>
<dbReference type="PANTHER" id="PTHR45453:SF1">
    <property type="entry name" value="PHOSPHATE REGULON SENSOR PROTEIN PHOR"/>
    <property type="match status" value="1"/>
</dbReference>
<dbReference type="GO" id="GO:0005886">
    <property type="term" value="C:plasma membrane"/>
    <property type="evidence" value="ECO:0007669"/>
    <property type="project" value="UniProtKB-SubCell"/>
</dbReference>
<proteinExistence type="predicted"/>
<evidence type="ECO:0000256" key="11">
    <source>
        <dbReference type="ARBA" id="ARBA00023136"/>
    </source>
</evidence>
<sequence length="482" mass="53292">MDRREPRPLAAGPPELLSQPGRGGFLLRLPALLAVAVIAWSLWALYQVDGRRALVGAAAALAGWGLAWAWQHQRQQRFVDALVQRLAGRVSGPEERNGRGSLAADLRGDARRIASAVDAGDRRWREVLGQAQARSDLLETILGSMVDGVVAQDARGRVLLFNEAAEALFGCRRGEVIGRPLLEAIREYDVADALETAMREGAGVTRTIGLARLGERELQVRTAPLRSRSGELHGAVAVLRDVTEMRRLEQVRTEFVANVSHELRTPLTALKGFIETLLDGAVDDRATARRFLEIMRRETDRLVSLISDLLDLSRLESPRLEVRLETLNLSDLVDQSLELFRHRAGTRGVELASELPSPFWVEADESLLRQVLVNLIDNAVKYTPEGGRIWISGSREEGWAEFSVSDTGPGIPRKALDRIFERFYRVDKARSRAMGGTGLGLSIVRHAVERQGGRVWVESQLGEGSTFRVRLHAGPTSEVTRP</sequence>
<comment type="catalytic activity">
    <reaction evidence="1">
        <text>ATP + protein L-histidine = ADP + protein N-phospho-L-histidine.</text>
        <dbReference type="EC" id="2.7.13.3"/>
    </reaction>
</comment>
<feature type="transmembrane region" description="Helical" evidence="12">
    <location>
        <begin position="53"/>
        <end position="70"/>
    </location>
</feature>
<evidence type="ECO:0000256" key="1">
    <source>
        <dbReference type="ARBA" id="ARBA00000085"/>
    </source>
</evidence>
<dbReference type="EMBL" id="AP014924">
    <property type="protein sequence ID" value="BAS29011.1"/>
    <property type="molecule type" value="Genomic_DNA"/>
</dbReference>
<organism evidence="16 17">
    <name type="scientific">Limnochorda pilosa</name>
    <dbReference type="NCBI Taxonomy" id="1555112"/>
    <lineage>
        <taxon>Bacteria</taxon>
        <taxon>Bacillati</taxon>
        <taxon>Bacillota</taxon>
        <taxon>Limnochordia</taxon>
        <taxon>Limnochordales</taxon>
        <taxon>Limnochordaceae</taxon>
        <taxon>Limnochorda</taxon>
    </lineage>
</organism>
<keyword evidence="5" id="KW-0597">Phosphoprotein</keyword>
<dbReference type="InterPro" id="IPR036097">
    <property type="entry name" value="HisK_dim/P_sf"/>
</dbReference>
<dbReference type="NCBIfam" id="NF046044">
    <property type="entry name" value="PnpS"/>
    <property type="match status" value="1"/>
</dbReference>
<dbReference type="GO" id="GO:0016036">
    <property type="term" value="P:cellular response to phosphate starvation"/>
    <property type="evidence" value="ECO:0007669"/>
    <property type="project" value="TreeGrafter"/>
</dbReference>
<dbReference type="InterPro" id="IPR000014">
    <property type="entry name" value="PAS"/>
</dbReference>
<keyword evidence="9" id="KW-0067">ATP-binding</keyword>
<dbReference type="PANTHER" id="PTHR45453">
    <property type="entry name" value="PHOSPHATE REGULON SENSOR PROTEIN PHOR"/>
    <property type="match status" value="1"/>
</dbReference>
<keyword evidence="12" id="KW-0812">Transmembrane</keyword>
<keyword evidence="7" id="KW-0547">Nucleotide-binding</keyword>
<keyword evidence="10" id="KW-0902">Two-component regulatory system</keyword>
<protein>
    <recommendedName>
        <fullName evidence="3">histidine kinase</fullName>
        <ecNumber evidence="3">2.7.13.3</ecNumber>
    </recommendedName>
</protein>
<dbReference type="GO" id="GO:0005524">
    <property type="term" value="F:ATP binding"/>
    <property type="evidence" value="ECO:0007669"/>
    <property type="project" value="UniProtKB-KW"/>
</dbReference>
<keyword evidence="4" id="KW-1003">Cell membrane</keyword>
<dbReference type="SUPFAM" id="SSF47384">
    <property type="entry name" value="Homodimeric domain of signal transducing histidine kinase"/>
    <property type="match status" value="1"/>
</dbReference>
<dbReference type="PROSITE" id="PS50112">
    <property type="entry name" value="PAS"/>
    <property type="match status" value="1"/>
</dbReference>
<dbReference type="PROSITE" id="PS50109">
    <property type="entry name" value="HIS_KIN"/>
    <property type="match status" value="1"/>
</dbReference>
<dbReference type="NCBIfam" id="TIGR00229">
    <property type="entry name" value="sensory_box"/>
    <property type="match status" value="1"/>
</dbReference>
<dbReference type="InterPro" id="IPR035965">
    <property type="entry name" value="PAS-like_dom_sf"/>
</dbReference>
<feature type="transmembrane region" description="Helical" evidence="12">
    <location>
        <begin position="25"/>
        <end position="46"/>
    </location>
</feature>
<dbReference type="InterPro" id="IPR004358">
    <property type="entry name" value="Sig_transdc_His_kin-like_C"/>
</dbReference>
<evidence type="ECO:0000256" key="2">
    <source>
        <dbReference type="ARBA" id="ARBA00004236"/>
    </source>
</evidence>
<dbReference type="Pfam" id="PF02518">
    <property type="entry name" value="HATPase_c"/>
    <property type="match status" value="1"/>
</dbReference>
<dbReference type="KEGG" id="lpil:LIP_3188"/>
<reference evidence="17" key="2">
    <citation type="journal article" date="2016" name="Int. J. Syst. Evol. Microbiol.">
        <title>Complete genome sequence and cell structure of Limnochorda pilosa, a Gram-negative spore-former within the phylum Firmicutes.</title>
        <authorList>
            <person name="Watanabe M."/>
            <person name="Kojima H."/>
            <person name="Fukui M."/>
        </authorList>
    </citation>
    <scope>NUCLEOTIDE SEQUENCE [LARGE SCALE GENOMIC DNA]</scope>
    <source>
        <strain evidence="17">HC45</strain>
    </source>
</reference>
<dbReference type="InterPro" id="IPR036890">
    <property type="entry name" value="HATPase_C_sf"/>
</dbReference>
<dbReference type="STRING" id="1555112.LIP_3188"/>
<evidence type="ECO:0000256" key="8">
    <source>
        <dbReference type="ARBA" id="ARBA00022777"/>
    </source>
</evidence>
<dbReference type="InterPro" id="IPR013767">
    <property type="entry name" value="PAS_fold"/>
</dbReference>
<evidence type="ECO:0000256" key="12">
    <source>
        <dbReference type="SAM" id="Phobius"/>
    </source>
</evidence>
<evidence type="ECO:0000259" key="14">
    <source>
        <dbReference type="PROSITE" id="PS50112"/>
    </source>
</evidence>
<dbReference type="GO" id="GO:0000155">
    <property type="term" value="F:phosphorelay sensor kinase activity"/>
    <property type="evidence" value="ECO:0007669"/>
    <property type="project" value="InterPro"/>
</dbReference>
<keyword evidence="12" id="KW-1133">Transmembrane helix</keyword>
<evidence type="ECO:0000256" key="7">
    <source>
        <dbReference type="ARBA" id="ARBA00022741"/>
    </source>
</evidence>
<dbReference type="PRINTS" id="PR00344">
    <property type="entry name" value="BCTRLSENSOR"/>
</dbReference>
<dbReference type="InterPro" id="IPR005467">
    <property type="entry name" value="His_kinase_dom"/>
</dbReference>
<evidence type="ECO:0000259" key="15">
    <source>
        <dbReference type="PROSITE" id="PS50113"/>
    </source>
</evidence>
<comment type="subcellular location">
    <subcellularLocation>
        <location evidence="2">Cell membrane</location>
    </subcellularLocation>
</comment>
<dbReference type="Gene3D" id="3.30.450.20">
    <property type="entry name" value="PAS domain"/>
    <property type="match status" value="1"/>
</dbReference>
<evidence type="ECO:0000256" key="5">
    <source>
        <dbReference type="ARBA" id="ARBA00022553"/>
    </source>
</evidence>
<dbReference type="OrthoDB" id="112712at2"/>
<accession>A0A0K2SPH9</accession>
<dbReference type="GO" id="GO:0006355">
    <property type="term" value="P:regulation of DNA-templated transcription"/>
    <property type="evidence" value="ECO:0007669"/>
    <property type="project" value="InterPro"/>
</dbReference>
<dbReference type="AlphaFoldDB" id="A0A0K2SPH9"/>
<dbReference type="PROSITE" id="PS50113">
    <property type="entry name" value="PAC"/>
    <property type="match status" value="1"/>
</dbReference>
<evidence type="ECO:0000256" key="9">
    <source>
        <dbReference type="ARBA" id="ARBA00022840"/>
    </source>
</evidence>
<dbReference type="Pfam" id="PF00989">
    <property type="entry name" value="PAS"/>
    <property type="match status" value="1"/>
</dbReference>
<dbReference type="Proteomes" id="UP000065807">
    <property type="component" value="Chromosome"/>
</dbReference>
<evidence type="ECO:0000259" key="13">
    <source>
        <dbReference type="PROSITE" id="PS50109"/>
    </source>
</evidence>
<name>A0A0K2SPH9_LIMPI</name>
<evidence type="ECO:0000256" key="4">
    <source>
        <dbReference type="ARBA" id="ARBA00022475"/>
    </source>
</evidence>
<dbReference type="CDD" id="cd00130">
    <property type="entry name" value="PAS"/>
    <property type="match status" value="1"/>
</dbReference>
<dbReference type="CDD" id="cd00082">
    <property type="entry name" value="HisKA"/>
    <property type="match status" value="1"/>
</dbReference>
<keyword evidence="6" id="KW-0808">Transferase</keyword>
<dbReference type="InterPro" id="IPR000700">
    <property type="entry name" value="PAS-assoc_C"/>
</dbReference>
<dbReference type="SUPFAM" id="SSF55874">
    <property type="entry name" value="ATPase domain of HSP90 chaperone/DNA topoisomerase II/histidine kinase"/>
    <property type="match status" value="1"/>
</dbReference>
<keyword evidence="11 12" id="KW-0472">Membrane</keyword>
<dbReference type="SMART" id="SM00387">
    <property type="entry name" value="HATPase_c"/>
    <property type="match status" value="1"/>
</dbReference>
<feature type="domain" description="PAC" evidence="15">
    <location>
        <begin position="192"/>
        <end position="254"/>
    </location>
</feature>
<dbReference type="InterPro" id="IPR050351">
    <property type="entry name" value="BphY/WalK/GraS-like"/>
</dbReference>
<dbReference type="FunFam" id="3.30.565.10:FF:000006">
    <property type="entry name" value="Sensor histidine kinase WalK"/>
    <property type="match status" value="1"/>
</dbReference>
<keyword evidence="8 16" id="KW-0418">Kinase</keyword>
<reference evidence="17" key="1">
    <citation type="submission" date="2015-07" db="EMBL/GenBank/DDBJ databases">
        <title>Complete genome sequence and phylogenetic analysis of Limnochorda pilosa.</title>
        <authorList>
            <person name="Watanabe M."/>
            <person name="Kojima H."/>
            <person name="Fukui M."/>
        </authorList>
    </citation>
    <scope>NUCLEOTIDE SEQUENCE [LARGE SCALE GENOMIC DNA]</scope>
    <source>
        <strain evidence="17">HC45</strain>
    </source>
</reference>
<dbReference type="Gene3D" id="1.10.287.130">
    <property type="match status" value="1"/>
</dbReference>
<evidence type="ECO:0000256" key="3">
    <source>
        <dbReference type="ARBA" id="ARBA00012438"/>
    </source>
</evidence>
<dbReference type="SUPFAM" id="SSF55785">
    <property type="entry name" value="PYP-like sensor domain (PAS domain)"/>
    <property type="match status" value="1"/>
</dbReference>
<dbReference type="CDD" id="cd00075">
    <property type="entry name" value="HATPase"/>
    <property type="match status" value="1"/>
</dbReference>
<gene>
    <name evidence="16" type="ORF">LIP_3188</name>
</gene>
<dbReference type="InterPro" id="IPR003594">
    <property type="entry name" value="HATPase_dom"/>
</dbReference>